<dbReference type="SUPFAM" id="SSF52833">
    <property type="entry name" value="Thioredoxin-like"/>
    <property type="match status" value="1"/>
</dbReference>
<evidence type="ECO:0000259" key="3">
    <source>
        <dbReference type="PROSITE" id="PS50405"/>
    </source>
</evidence>
<dbReference type="EMBL" id="AP029267">
    <property type="protein sequence ID" value="BFG03230.1"/>
    <property type="molecule type" value="Genomic_DNA"/>
</dbReference>
<dbReference type="InterPro" id="IPR010987">
    <property type="entry name" value="Glutathione-S-Trfase_C-like"/>
</dbReference>
<dbReference type="AlphaFoldDB" id="A0AAU9G6N5"/>
<evidence type="ECO:0000256" key="1">
    <source>
        <dbReference type="ARBA" id="ARBA00011738"/>
    </source>
</evidence>
<feature type="domain" description="GST N-terminal" evidence="2">
    <location>
        <begin position="2"/>
        <end position="83"/>
    </location>
</feature>
<dbReference type="Gene3D" id="1.20.1050.10">
    <property type="match status" value="1"/>
</dbReference>
<feature type="domain" description="GST C-terminal" evidence="3">
    <location>
        <begin position="89"/>
        <end position="211"/>
    </location>
</feature>
<gene>
    <name evidence="4" type="ORF">DMAD_02535</name>
</gene>
<dbReference type="InterPro" id="IPR036249">
    <property type="entry name" value="Thioredoxin-like_sf"/>
</dbReference>
<dbReference type="Pfam" id="PF13417">
    <property type="entry name" value="GST_N_3"/>
    <property type="match status" value="1"/>
</dbReference>
<sequence length="220" mass="24528">MGKLTLYGIDLSPPVRSVLLTLNALGLPFEFKVVNLLGGDNLKPEFLKMNPQHTVPTLDDDGFYLYDSHAINAYLVAKYGKEDSLYPKDLQQRAIVDQHLHYDSSVIGSTVRAITSPLIRENQTEIPQAKIDALSGVYESLNTFLKSTDYLAGNNLTIADFSVIAVLSGTSIFLEVDATKFPNLAGWVERIKKLPYYEEVNGSKVSQFTNFMKSKNFKIV</sequence>
<evidence type="ECO:0000313" key="5">
    <source>
        <dbReference type="Proteomes" id="UP001500889"/>
    </source>
</evidence>
<dbReference type="InterPro" id="IPR004046">
    <property type="entry name" value="GST_C"/>
</dbReference>
<dbReference type="InterPro" id="IPR036282">
    <property type="entry name" value="Glutathione-S-Trfase_C_sf"/>
</dbReference>
<reference evidence="4 5" key="1">
    <citation type="submission" date="2024-02" db="EMBL/GenBank/DDBJ databases">
        <title>A chromosome-level genome assembly of Drosophila madeirensis, a fruit fly species endemic to Madeira island.</title>
        <authorList>
            <person name="Tomihara K."/>
            <person name="Llopart A."/>
            <person name="Yamamoto D."/>
        </authorList>
    </citation>
    <scope>NUCLEOTIDE SEQUENCE [LARGE SCALE GENOMIC DNA]</scope>
    <source>
        <strain evidence="4 5">RF1</strain>
    </source>
</reference>
<dbReference type="InterPro" id="IPR004045">
    <property type="entry name" value="Glutathione_S-Trfase_N"/>
</dbReference>
<dbReference type="PROSITE" id="PS50405">
    <property type="entry name" value="GST_CTER"/>
    <property type="match status" value="1"/>
</dbReference>
<dbReference type="CDD" id="cd03177">
    <property type="entry name" value="GST_C_Delta_Epsilon"/>
    <property type="match status" value="1"/>
</dbReference>
<dbReference type="PANTHER" id="PTHR43969:SF4">
    <property type="entry name" value="FI01423P-RELATED"/>
    <property type="match status" value="1"/>
</dbReference>
<evidence type="ECO:0000259" key="2">
    <source>
        <dbReference type="PROSITE" id="PS50404"/>
    </source>
</evidence>
<dbReference type="SUPFAM" id="SSF47616">
    <property type="entry name" value="GST C-terminal domain-like"/>
    <property type="match status" value="1"/>
</dbReference>
<proteinExistence type="predicted"/>
<organism evidence="4 5">
    <name type="scientific">Drosophila madeirensis</name>
    <name type="common">Fruit fly</name>
    <dbReference type="NCBI Taxonomy" id="30013"/>
    <lineage>
        <taxon>Eukaryota</taxon>
        <taxon>Metazoa</taxon>
        <taxon>Ecdysozoa</taxon>
        <taxon>Arthropoda</taxon>
        <taxon>Hexapoda</taxon>
        <taxon>Insecta</taxon>
        <taxon>Pterygota</taxon>
        <taxon>Neoptera</taxon>
        <taxon>Endopterygota</taxon>
        <taxon>Diptera</taxon>
        <taxon>Brachycera</taxon>
        <taxon>Muscomorpha</taxon>
        <taxon>Ephydroidea</taxon>
        <taxon>Drosophilidae</taxon>
        <taxon>Drosophila</taxon>
        <taxon>Sophophora</taxon>
    </lineage>
</organism>
<keyword evidence="5" id="KW-1185">Reference proteome</keyword>
<dbReference type="FunFam" id="3.40.30.10:FF:000034">
    <property type="entry name" value="glutathione S-transferase 1"/>
    <property type="match status" value="1"/>
</dbReference>
<dbReference type="Gene3D" id="3.40.30.10">
    <property type="entry name" value="Glutaredoxin"/>
    <property type="match status" value="1"/>
</dbReference>
<dbReference type="GO" id="GO:0006749">
    <property type="term" value="P:glutathione metabolic process"/>
    <property type="evidence" value="ECO:0007669"/>
    <property type="project" value="TreeGrafter"/>
</dbReference>
<dbReference type="PANTHER" id="PTHR43969">
    <property type="entry name" value="GLUTATHIONE S TRANSFERASE D10, ISOFORM A-RELATED"/>
    <property type="match status" value="1"/>
</dbReference>
<dbReference type="FunFam" id="1.20.1050.10:FF:000007">
    <property type="entry name" value="Glutathione S-transferase 1-1"/>
    <property type="match status" value="1"/>
</dbReference>
<accession>A0AAU9G6N5</accession>
<dbReference type="GO" id="GO:0004364">
    <property type="term" value="F:glutathione transferase activity"/>
    <property type="evidence" value="ECO:0007669"/>
    <property type="project" value="TreeGrafter"/>
</dbReference>
<dbReference type="SFLD" id="SFLDS00019">
    <property type="entry name" value="Glutathione_Transferase_(cytos"/>
    <property type="match status" value="1"/>
</dbReference>
<comment type="subunit">
    <text evidence="1">Homodimer.</text>
</comment>
<dbReference type="PROSITE" id="PS50404">
    <property type="entry name" value="GST_NTER"/>
    <property type="match status" value="1"/>
</dbReference>
<dbReference type="SFLD" id="SFLDG00358">
    <property type="entry name" value="Main_(cytGST)"/>
    <property type="match status" value="1"/>
</dbReference>
<dbReference type="SFLD" id="SFLDG01153">
    <property type="entry name" value="Main.4:_Theta-like"/>
    <property type="match status" value="1"/>
</dbReference>
<protein>
    <submittedName>
        <fullName evidence="4">Glutathione S-transferase 1</fullName>
    </submittedName>
</protein>
<dbReference type="CDD" id="cd03045">
    <property type="entry name" value="GST_N_Delta_Epsilon"/>
    <property type="match status" value="1"/>
</dbReference>
<dbReference type="InterPro" id="IPR040079">
    <property type="entry name" value="Glutathione_S-Trfase"/>
</dbReference>
<evidence type="ECO:0000313" key="4">
    <source>
        <dbReference type="EMBL" id="BFG03230.1"/>
    </source>
</evidence>
<name>A0AAU9G6N5_DROMD</name>
<dbReference type="Proteomes" id="UP001500889">
    <property type="component" value="Chromosome E"/>
</dbReference>
<dbReference type="Pfam" id="PF00043">
    <property type="entry name" value="GST_C"/>
    <property type="match status" value="1"/>
</dbReference>